<accession>A0AAV3Z2C2</accession>
<sequence length="693" mass="78690">MVTKKLWVLSPLPRHLILLVLIASQCQGHMDSAFQDFEEKLAQMKTGLEKLTRQVMLQQFASEQRVRTDGQSGVKAVRSSFHGPMNYYSSSHLNSRYIAMHDHADFENTMGMGVVNVVINGVEFVTRHNDYMLVKQSSTSREFHATEPIQHPVVPPSVLALDSVDDQVEEMRTYFKAFAQQNTTLRDYRPYFKPILCYMEGAWTLDKNIEEPFVSFRHNLDARSWEELHSLVNFQVKSGMKAPKENLAHLPTAIVGMNEKTGEPIYAQWNYRILCSPITQDIPMKHIKQVDDLKYLYPRKRIGKENRLLRSARFVLFEFPRNRYLKMDLLDNIFYKIVGKDNIPSKLSLPGYGHPLLFPGTDPMEPLDTSRYSRAAEQGTKDAMGNMFIARGFNDANMWCAETTQPRIAPLTVEKCTVQDVDGKKERQCQSVQTRLSWAIPLEIVFLTPIYNWNPYSIKHWDRRGISTAKGRNGRSESKAFNGSDVAHFYRTPVNFYKGSAEGVEEADAADTAEKSVWILDENSTPRQCSASGPRIITPHIEGIGPVRLRFPIAPVHGEGSGVWKELNALKDMVMAGMIPGQGQTGPKPTVNPDLVTIIPFKMSMAYNDPPGEHTHGFNMSMYDYKRIRYEKGTKTLVTSETEGHSHELNIRFRIGKFEYTKCSGKRICPDGHGRELIPDLNAMVNAEKALAG</sequence>
<proteinExistence type="predicted"/>
<protein>
    <submittedName>
        <fullName evidence="2">Uncharacterized protein</fullName>
    </submittedName>
</protein>
<keyword evidence="1" id="KW-0732">Signal</keyword>
<gene>
    <name evidence="2" type="ORF">PoB_001522600</name>
</gene>
<comment type="caution">
    <text evidence="2">The sequence shown here is derived from an EMBL/GenBank/DDBJ whole genome shotgun (WGS) entry which is preliminary data.</text>
</comment>
<evidence type="ECO:0000313" key="3">
    <source>
        <dbReference type="Proteomes" id="UP000735302"/>
    </source>
</evidence>
<dbReference type="EMBL" id="BLXT01001881">
    <property type="protein sequence ID" value="GFN88720.1"/>
    <property type="molecule type" value="Genomic_DNA"/>
</dbReference>
<feature type="chain" id="PRO_5043774903" evidence="1">
    <location>
        <begin position="29"/>
        <end position="693"/>
    </location>
</feature>
<evidence type="ECO:0000256" key="1">
    <source>
        <dbReference type="SAM" id="SignalP"/>
    </source>
</evidence>
<dbReference type="AlphaFoldDB" id="A0AAV3Z2C2"/>
<dbReference type="Proteomes" id="UP000735302">
    <property type="component" value="Unassembled WGS sequence"/>
</dbReference>
<organism evidence="2 3">
    <name type="scientific">Plakobranchus ocellatus</name>
    <dbReference type="NCBI Taxonomy" id="259542"/>
    <lineage>
        <taxon>Eukaryota</taxon>
        <taxon>Metazoa</taxon>
        <taxon>Spiralia</taxon>
        <taxon>Lophotrochozoa</taxon>
        <taxon>Mollusca</taxon>
        <taxon>Gastropoda</taxon>
        <taxon>Heterobranchia</taxon>
        <taxon>Euthyneura</taxon>
        <taxon>Panpulmonata</taxon>
        <taxon>Sacoglossa</taxon>
        <taxon>Placobranchoidea</taxon>
        <taxon>Plakobranchidae</taxon>
        <taxon>Plakobranchus</taxon>
    </lineage>
</organism>
<evidence type="ECO:0000313" key="2">
    <source>
        <dbReference type="EMBL" id="GFN88720.1"/>
    </source>
</evidence>
<feature type="signal peptide" evidence="1">
    <location>
        <begin position="1"/>
        <end position="28"/>
    </location>
</feature>
<keyword evidence="3" id="KW-1185">Reference proteome</keyword>
<reference evidence="2 3" key="1">
    <citation type="journal article" date="2021" name="Elife">
        <title>Chloroplast acquisition without the gene transfer in kleptoplastic sea slugs, Plakobranchus ocellatus.</title>
        <authorList>
            <person name="Maeda T."/>
            <person name="Takahashi S."/>
            <person name="Yoshida T."/>
            <person name="Shimamura S."/>
            <person name="Takaki Y."/>
            <person name="Nagai Y."/>
            <person name="Toyoda A."/>
            <person name="Suzuki Y."/>
            <person name="Arimoto A."/>
            <person name="Ishii H."/>
            <person name="Satoh N."/>
            <person name="Nishiyama T."/>
            <person name="Hasebe M."/>
            <person name="Maruyama T."/>
            <person name="Minagawa J."/>
            <person name="Obokata J."/>
            <person name="Shigenobu S."/>
        </authorList>
    </citation>
    <scope>NUCLEOTIDE SEQUENCE [LARGE SCALE GENOMIC DNA]</scope>
</reference>
<name>A0AAV3Z2C2_9GAST</name>